<dbReference type="PROSITE" id="PS00211">
    <property type="entry name" value="ABC_TRANSPORTER_1"/>
    <property type="match status" value="1"/>
</dbReference>
<feature type="domain" description="ABC transmembrane type-1" evidence="13">
    <location>
        <begin position="18"/>
        <end position="316"/>
    </location>
</feature>
<protein>
    <submittedName>
        <fullName evidence="14">ABC transporter ATP-binding protein</fullName>
    </submittedName>
</protein>
<keyword evidence="8 11" id="KW-1133">Transmembrane helix</keyword>
<evidence type="ECO:0000256" key="9">
    <source>
        <dbReference type="ARBA" id="ARBA00023136"/>
    </source>
</evidence>
<keyword evidence="6" id="KW-0547">Nucleotide-binding</keyword>
<evidence type="ECO:0000256" key="4">
    <source>
        <dbReference type="ARBA" id="ARBA00022519"/>
    </source>
</evidence>
<dbReference type="RefSeq" id="WP_188359628.1">
    <property type="nucleotide sequence ID" value="NZ_BMDC01000002.1"/>
</dbReference>
<keyword evidence="4" id="KW-0997">Cell inner membrane</keyword>
<dbReference type="PANTHER" id="PTHR24221">
    <property type="entry name" value="ATP-BINDING CASSETTE SUB-FAMILY B"/>
    <property type="match status" value="1"/>
</dbReference>
<dbReference type="Gene3D" id="1.20.1560.10">
    <property type="entry name" value="ABC transporter type 1, transmembrane domain"/>
    <property type="match status" value="1"/>
</dbReference>
<dbReference type="FunFam" id="3.40.50.300:FF:000221">
    <property type="entry name" value="Multidrug ABC transporter ATP-binding protein"/>
    <property type="match status" value="1"/>
</dbReference>
<dbReference type="EMBL" id="BMDC01000002">
    <property type="protein sequence ID" value="GGH62944.1"/>
    <property type="molecule type" value="Genomic_DNA"/>
</dbReference>
<feature type="domain" description="ABC transporter" evidence="12">
    <location>
        <begin position="360"/>
        <end position="596"/>
    </location>
</feature>
<comment type="similarity">
    <text evidence="10">Belongs to the ABC transporter superfamily. Siderophore-Fe(3+) uptake transporter (SIUT) (TC 3.A.1.21) family.</text>
</comment>
<evidence type="ECO:0000256" key="6">
    <source>
        <dbReference type="ARBA" id="ARBA00022741"/>
    </source>
</evidence>
<dbReference type="SUPFAM" id="SSF52540">
    <property type="entry name" value="P-loop containing nucleoside triphosphate hydrolases"/>
    <property type="match status" value="1"/>
</dbReference>
<dbReference type="InterPro" id="IPR003439">
    <property type="entry name" value="ABC_transporter-like_ATP-bd"/>
</dbReference>
<evidence type="ECO:0000259" key="13">
    <source>
        <dbReference type="PROSITE" id="PS50929"/>
    </source>
</evidence>
<feature type="transmembrane region" description="Helical" evidence="11">
    <location>
        <begin position="70"/>
        <end position="92"/>
    </location>
</feature>
<evidence type="ECO:0000256" key="7">
    <source>
        <dbReference type="ARBA" id="ARBA00022840"/>
    </source>
</evidence>
<dbReference type="SMART" id="SM00382">
    <property type="entry name" value="AAA"/>
    <property type="match status" value="1"/>
</dbReference>
<sequence>MIARLKRLFPGKNFYLLILNVLLLFAVSLFDLLGVAAILPVIQVGMGEDISSGYLSYLHRFLGEPERETFMLIMSLVLVFSFIFKGVFSLAIKWWSSGFLARQQTASSVTMLGAYLQEPYTEHRKRTTAEILQITGSATFQVYSGYVGSILSIIGEGLSIILLMILLAAVMPLETAIAFVYFGLASFGIQHFLKKRNANVGYIVWSKELEASAATLTAVDGFRENIIHGVTERSLFGYQRARLDAVDANRRKGFYFEMPKYLLEIIFVGGIALIMGVIVSTGGLSQAAYMVVFAGACVRILPNFVRVISTLGTFRTAVPYLHTYERVAQELKAGTFRFLEKEPRIGDFALVRREVSRLDVSVENLSFRYPDGDQDVLKKLNFKVPSGSSVAFVGGSGSGKTTLIDLILGLLHPTEGRVLVNDRDIQQDLDAWHEKIGYVPQDVFISGKTVREEIAYGLKPEEVDNDRVWECVRLAELEDVVNSLEDGLNTKIGENGTRLSGGQRQRIGLARAFYRNPSVLILDEATSALDNETEYKITQAINRLTEGRTVFIVAHRLSTVRNVEQLLFMSQGEIVSQGTFSEVRAENAEFNRLVELGQLPE</sequence>
<dbReference type="Gene3D" id="3.40.50.300">
    <property type="entry name" value="P-loop containing nucleotide triphosphate hydrolases"/>
    <property type="match status" value="1"/>
</dbReference>
<dbReference type="PROSITE" id="PS50929">
    <property type="entry name" value="ABC_TM1F"/>
    <property type="match status" value="1"/>
</dbReference>
<dbReference type="InterPro" id="IPR017871">
    <property type="entry name" value="ABC_transporter-like_CS"/>
</dbReference>
<evidence type="ECO:0000256" key="2">
    <source>
        <dbReference type="ARBA" id="ARBA00022448"/>
    </source>
</evidence>
<evidence type="ECO:0000256" key="11">
    <source>
        <dbReference type="SAM" id="Phobius"/>
    </source>
</evidence>
<dbReference type="GO" id="GO:0140359">
    <property type="term" value="F:ABC-type transporter activity"/>
    <property type="evidence" value="ECO:0007669"/>
    <property type="project" value="InterPro"/>
</dbReference>
<dbReference type="AlphaFoldDB" id="A0A917ISI3"/>
<evidence type="ECO:0000256" key="8">
    <source>
        <dbReference type="ARBA" id="ARBA00022989"/>
    </source>
</evidence>
<evidence type="ECO:0000259" key="12">
    <source>
        <dbReference type="PROSITE" id="PS50893"/>
    </source>
</evidence>
<feature type="transmembrane region" description="Helical" evidence="11">
    <location>
        <begin position="261"/>
        <end position="281"/>
    </location>
</feature>
<keyword evidence="9 11" id="KW-0472">Membrane</keyword>
<dbReference type="GO" id="GO:0005524">
    <property type="term" value="F:ATP binding"/>
    <property type="evidence" value="ECO:0007669"/>
    <property type="project" value="UniProtKB-KW"/>
</dbReference>
<keyword evidence="15" id="KW-1185">Reference proteome</keyword>
<dbReference type="InterPro" id="IPR011527">
    <property type="entry name" value="ABC1_TM_dom"/>
</dbReference>
<evidence type="ECO:0000256" key="1">
    <source>
        <dbReference type="ARBA" id="ARBA00004429"/>
    </source>
</evidence>
<evidence type="ECO:0000256" key="10">
    <source>
        <dbReference type="ARBA" id="ARBA00023455"/>
    </source>
</evidence>
<dbReference type="Proteomes" id="UP000600171">
    <property type="component" value="Unassembled WGS sequence"/>
</dbReference>
<comment type="subcellular location">
    <subcellularLocation>
        <location evidence="1">Cell inner membrane</location>
        <topology evidence="1">Multi-pass membrane protein</topology>
    </subcellularLocation>
</comment>
<gene>
    <name evidence="14" type="ORF">GCM10007359_13720</name>
</gene>
<reference evidence="14 15" key="1">
    <citation type="journal article" date="2014" name="Int. J. Syst. Evol. Microbiol.">
        <title>Complete genome sequence of Corynebacterium casei LMG S-19264T (=DSM 44701T), isolated from a smear-ripened cheese.</title>
        <authorList>
            <consortium name="US DOE Joint Genome Institute (JGI-PGF)"/>
            <person name="Walter F."/>
            <person name="Albersmeier A."/>
            <person name="Kalinowski J."/>
            <person name="Ruckert C."/>
        </authorList>
    </citation>
    <scope>NUCLEOTIDE SEQUENCE [LARGE SCALE GENOMIC DNA]</scope>
    <source>
        <strain evidence="14 15">CCM 8669</strain>
    </source>
</reference>
<evidence type="ECO:0000313" key="15">
    <source>
        <dbReference type="Proteomes" id="UP000600171"/>
    </source>
</evidence>
<feature type="transmembrane region" description="Helical" evidence="11">
    <location>
        <begin position="14"/>
        <end position="42"/>
    </location>
</feature>
<evidence type="ECO:0000256" key="3">
    <source>
        <dbReference type="ARBA" id="ARBA00022475"/>
    </source>
</evidence>
<comment type="caution">
    <text evidence="14">The sequence shown here is derived from an EMBL/GenBank/DDBJ whole genome shotgun (WGS) entry which is preliminary data.</text>
</comment>
<dbReference type="InterPro" id="IPR027417">
    <property type="entry name" value="P-loop_NTPase"/>
</dbReference>
<keyword evidence="5 11" id="KW-0812">Transmembrane</keyword>
<feature type="transmembrane region" description="Helical" evidence="11">
    <location>
        <begin position="160"/>
        <end position="187"/>
    </location>
</feature>
<keyword evidence="7 14" id="KW-0067">ATP-binding</keyword>
<evidence type="ECO:0000256" key="5">
    <source>
        <dbReference type="ARBA" id="ARBA00022692"/>
    </source>
</evidence>
<dbReference type="PROSITE" id="PS50893">
    <property type="entry name" value="ABC_TRANSPORTER_2"/>
    <property type="match status" value="1"/>
</dbReference>
<proteinExistence type="inferred from homology"/>
<name>A0A917ISI3_9MICC</name>
<evidence type="ECO:0000313" key="14">
    <source>
        <dbReference type="EMBL" id="GGH62944.1"/>
    </source>
</evidence>
<dbReference type="SUPFAM" id="SSF90123">
    <property type="entry name" value="ABC transporter transmembrane region"/>
    <property type="match status" value="1"/>
</dbReference>
<dbReference type="Pfam" id="PF00005">
    <property type="entry name" value="ABC_tran"/>
    <property type="match status" value="1"/>
</dbReference>
<dbReference type="InterPro" id="IPR039421">
    <property type="entry name" value="Type_1_exporter"/>
</dbReference>
<dbReference type="PANTHER" id="PTHR24221:SF654">
    <property type="entry name" value="ATP-BINDING CASSETTE SUB-FAMILY B MEMBER 6"/>
    <property type="match status" value="1"/>
</dbReference>
<dbReference type="GO" id="GO:0016887">
    <property type="term" value="F:ATP hydrolysis activity"/>
    <property type="evidence" value="ECO:0007669"/>
    <property type="project" value="InterPro"/>
</dbReference>
<dbReference type="GO" id="GO:0005886">
    <property type="term" value="C:plasma membrane"/>
    <property type="evidence" value="ECO:0007669"/>
    <property type="project" value="UniProtKB-SubCell"/>
</dbReference>
<dbReference type="InterPro" id="IPR003593">
    <property type="entry name" value="AAA+_ATPase"/>
</dbReference>
<organism evidence="14 15">
    <name type="scientific">Rothia aerolata</name>
    <dbReference type="NCBI Taxonomy" id="1812262"/>
    <lineage>
        <taxon>Bacteria</taxon>
        <taxon>Bacillati</taxon>
        <taxon>Actinomycetota</taxon>
        <taxon>Actinomycetes</taxon>
        <taxon>Micrococcales</taxon>
        <taxon>Micrococcaceae</taxon>
        <taxon>Rothia</taxon>
    </lineage>
</organism>
<accession>A0A917ISI3</accession>
<keyword evidence="3" id="KW-1003">Cell membrane</keyword>
<dbReference type="InterPro" id="IPR036640">
    <property type="entry name" value="ABC1_TM_sf"/>
</dbReference>
<keyword evidence="2" id="KW-0813">Transport</keyword>